<dbReference type="Gene3D" id="2.30.130.110">
    <property type="match status" value="1"/>
</dbReference>
<dbReference type="Proteomes" id="UP000245765">
    <property type="component" value="Unassembled WGS sequence"/>
</dbReference>
<evidence type="ECO:0000313" key="3">
    <source>
        <dbReference type="EMBL" id="PWS35599.1"/>
    </source>
</evidence>
<organism evidence="3 4">
    <name type="scientific">Falsiroseomonas bella</name>
    <dbReference type="NCBI Taxonomy" id="2184016"/>
    <lineage>
        <taxon>Bacteria</taxon>
        <taxon>Pseudomonadati</taxon>
        <taxon>Pseudomonadota</taxon>
        <taxon>Alphaproteobacteria</taxon>
        <taxon>Acetobacterales</taxon>
        <taxon>Roseomonadaceae</taxon>
        <taxon>Falsiroseomonas</taxon>
    </lineage>
</organism>
<proteinExistence type="predicted"/>
<dbReference type="InterPro" id="IPR052172">
    <property type="entry name" value="UxaA_altronate/galactarate_dh"/>
</dbReference>
<protein>
    <submittedName>
        <fullName evidence="3">D-galactarate dehydratase</fullName>
    </submittedName>
</protein>
<dbReference type="PANTHER" id="PTHR30536">
    <property type="entry name" value="ALTRONATE/GALACTARATE DEHYDRATASE"/>
    <property type="match status" value="1"/>
</dbReference>
<dbReference type="GO" id="GO:0019698">
    <property type="term" value="P:D-galacturonate catabolic process"/>
    <property type="evidence" value="ECO:0007669"/>
    <property type="project" value="TreeGrafter"/>
</dbReference>
<dbReference type="Pfam" id="PF08666">
    <property type="entry name" value="SAF"/>
    <property type="match status" value="1"/>
</dbReference>
<dbReference type="EMBL" id="QGNA01000004">
    <property type="protein sequence ID" value="PWS35599.1"/>
    <property type="molecule type" value="Genomic_DNA"/>
</dbReference>
<dbReference type="OrthoDB" id="9804574at2"/>
<accession>A0A317FCC4</accession>
<evidence type="ECO:0000259" key="2">
    <source>
        <dbReference type="SMART" id="SM00858"/>
    </source>
</evidence>
<reference evidence="4" key="1">
    <citation type="submission" date="2018-05" db="EMBL/GenBank/DDBJ databases">
        <authorList>
            <person name="Du Z."/>
            <person name="Wang X."/>
        </authorList>
    </citation>
    <scope>NUCLEOTIDE SEQUENCE [LARGE SCALE GENOMIC DNA]</scope>
    <source>
        <strain evidence="4">CQN31</strain>
    </source>
</reference>
<evidence type="ECO:0000256" key="1">
    <source>
        <dbReference type="ARBA" id="ARBA00023239"/>
    </source>
</evidence>
<gene>
    <name evidence="3" type="ORF">DFH01_18560</name>
</gene>
<dbReference type="CDD" id="cd11613">
    <property type="entry name" value="SAF_AH_GD"/>
    <property type="match status" value="1"/>
</dbReference>
<name>A0A317FCC4_9PROT</name>
<sequence length="98" mass="10629">MSARWDLLAIDAQDDVAVALRDLPDGVARVRAGEAVLPLSLRGAVPLGHKVARRDLPRGTPIRKYGAVIGEAIADIAAGEHVHVHNMRSLRARRKEEP</sequence>
<dbReference type="InterPro" id="IPR013974">
    <property type="entry name" value="SAF"/>
</dbReference>
<keyword evidence="1" id="KW-0456">Lyase</keyword>
<evidence type="ECO:0000313" key="4">
    <source>
        <dbReference type="Proteomes" id="UP000245765"/>
    </source>
</evidence>
<keyword evidence="4" id="KW-1185">Reference proteome</keyword>
<dbReference type="PANTHER" id="PTHR30536:SF5">
    <property type="entry name" value="ALTRONATE DEHYDRATASE"/>
    <property type="match status" value="1"/>
</dbReference>
<dbReference type="RefSeq" id="WP_109871965.1">
    <property type="nucleotide sequence ID" value="NZ_QGNA01000004.1"/>
</dbReference>
<dbReference type="GO" id="GO:0016829">
    <property type="term" value="F:lyase activity"/>
    <property type="evidence" value="ECO:0007669"/>
    <property type="project" value="UniProtKB-KW"/>
</dbReference>
<dbReference type="AlphaFoldDB" id="A0A317FCC4"/>
<dbReference type="InterPro" id="IPR044144">
    <property type="entry name" value="SAF_UxaA/GarD"/>
</dbReference>
<dbReference type="SMART" id="SM00858">
    <property type="entry name" value="SAF"/>
    <property type="match status" value="1"/>
</dbReference>
<feature type="domain" description="SAF" evidence="2">
    <location>
        <begin position="14"/>
        <end position="88"/>
    </location>
</feature>
<comment type="caution">
    <text evidence="3">The sequence shown here is derived from an EMBL/GenBank/DDBJ whole genome shotgun (WGS) entry which is preliminary data.</text>
</comment>